<feature type="region of interest" description="Disordered" evidence="1">
    <location>
        <begin position="203"/>
        <end position="233"/>
    </location>
</feature>
<organism evidence="3 4">
    <name type="scientific">Sphingobium jiangsuense</name>
    <dbReference type="NCBI Taxonomy" id="870476"/>
    <lineage>
        <taxon>Bacteria</taxon>
        <taxon>Pseudomonadati</taxon>
        <taxon>Pseudomonadota</taxon>
        <taxon>Alphaproteobacteria</taxon>
        <taxon>Sphingomonadales</taxon>
        <taxon>Sphingomonadaceae</taxon>
        <taxon>Sphingobium</taxon>
    </lineage>
</organism>
<accession>A0A7W6BND0</accession>
<sequence>MTPSPRVLLCAALLMPAPVPATAATVGEDAVSTRGFYLQLITQARIDGRARAALAYLDDFERRYPGDPEAAVLRVNSLLDIGDVDGAEAAAAGLPSAGGGDNRDKAVNAVHGHLLAARGRWHDALPFYQAAVRASPTEALLRNALGYAQLRAGLGGAAIETLRGAAALAPSDAVIRNNLLLALTMDGRQDEARAALQAIADPGQRSRLSRQIADEAARIAAQPPRSPRQENSR</sequence>
<dbReference type="SUPFAM" id="SSF48452">
    <property type="entry name" value="TPR-like"/>
    <property type="match status" value="1"/>
</dbReference>
<feature type="signal peptide" evidence="2">
    <location>
        <begin position="1"/>
        <end position="23"/>
    </location>
</feature>
<reference evidence="3 4" key="1">
    <citation type="submission" date="2020-08" db="EMBL/GenBank/DDBJ databases">
        <title>Genomic Encyclopedia of Type Strains, Phase IV (KMG-IV): sequencing the most valuable type-strain genomes for metagenomic binning, comparative biology and taxonomic classification.</title>
        <authorList>
            <person name="Goeker M."/>
        </authorList>
    </citation>
    <scope>NUCLEOTIDE SEQUENCE [LARGE SCALE GENOMIC DNA]</scope>
    <source>
        <strain evidence="3 4">DSM 26189</strain>
    </source>
</reference>
<comment type="caution">
    <text evidence="3">The sequence shown here is derived from an EMBL/GenBank/DDBJ whole genome shotgun (WGS) entry which is preliminary data.</text>
</comment>
<protein>
    <submittedName>
        <fullName evidence="3">Flp pilus assembly protein TadD</fullName>
    </submittedName>
</protein>
<evidence type="ECO:0000256" key="1">
    <source>
        <dbReference type="SAM" id="MobiDB-lite"/>
    </source>
</evidence>
<gene>
    <name evidence="3" type="ORF">GGR43_002748</name>
</gene>
<evidence type="ECO:0000313" key="4">
    <source>
        <dbReference type="Proteomes" id="UP000571950"/>
    </source>
</evidence>
<dbReference type="AlphaFoldDB" id="A0A7W6BND0"/>
<proteinExistence type="predicted"/>
<name>A0A7W6BND0_9SPHN</name>
<evidence type="ECO:0000313" key="3">
    <source>
        <dbReference type="EMBL" id="MBB3927025.1"/>
    </source>
</evidence>
<keyword evidence="4" id="KW-1185">Reference proteome</keyword>
<keyword evidence="2" id="KW-0732">Signal</keyword>
<dbReference type="InterPro" id="IPR011990">
    <property type="entry name" value="TPR-like_helical_dom_sf"/>
</dbReference>
<dbReference type="Gene3D" id="1.25.40.10">
    <property type="entry name" value="Tetratricopeptide repeat domain"/>
    <property type="match status" value="1"/>
</dbReference>
<dbReference type="EMBL" id="JACIDT010000009">
    <property type="protein sequence ID" value="MBB3927025.1"/>
    <property type="molecule type" value="Genomic_DNA"/>
</dbReference>
<feature type="chain" id="PRO_5031072166" evidence="2">
    <location>
        <begin position="24"/>
        <end position="233"/>
    </location>
</feature>
<dbReference type="Proteomes" id="UP000571950">
    <property type="component" value="Unassembled WGS sequence"/>
</dbReference>
<dbReference type="Pfam" id="PF13432">
    <property type="entry name" value="TPR_16"/>
    <property type="match status" value="2"/>
</dbReference>
<dbReference type="RefSeq" id="WP_188072526.1">
    <property type="nucleotide sequence ID" value="NZ_JACIDT010000009.1"/>
</dbReference>
<evidence type="ECO:0000256" key="2">
    <source>
        <dbReference type="SAM" id="SignalP"/>
    </source>
</evidence>